<keyword evidence="4 9" id="KW-0472">Membrane</keyword>
<evidence type="ECO:0000256" key="3">
    <source>
        <dbReference type="ARBA" id="ARBA00022729"/>
    </source>
</evidence>
<dbReference type="Proteomes" id="UP000031552">
    <property type="component" value="Unassembled WGS sequence"/>
</dbReference>
<dbReference type="Gene3D" id="3.30.300.30">
    <property type="match status" value="1"/>
</dbReference>
<keyword evidence="6" id="KW-0998">Cell outer membrane</keyword>
<evidence type="ECO:0000313" key="12">
    <source>
        <dbReference type="Proteomes" id="UP000031552"/>
    </source>
</evidence>
<protein>
    <submittedName>
        <fullName evidence="11">Type III secretion lipoprotein SctJ</fullName>
    </submittedName>
</protein>
<dbReference type="InterPro" id="IPR006182">
    <property type="entry name" value="FliF_N_dom"/>
</dbReference>
<evidence type="ECO:0000256" key="6">
    <source>
        <dbReference type="ARBA" id="ARBA00023237"/>
    </source>
</evidence>
<dbReference type="PRINTS" id="PR01338">
    <property type="entry name" value="TYPE3OMKPROT"/>
</dbReference>
<dbReference type="AlphaFoldDB" id="A0A090D2Q3"/>
<dbReference type="RefSeq" id="WP_053331946.1">
    <property type="nucleotide sequence ID" value="NZ_CCEJ010000008.1"/>
</dbReference>
<reference evidence="11" key="2">
    <citation type="submission" date="2014-09" db="EMBL/GenBank/DDBJ databases">
        <title>Criblamydia sequanensis harbors a mega-plasmid encoding arsenite resistance.</title>
        <authorList>
            <person name="Bertelli C."/>
            <person name="Goesmann A."/>
            <person name="Greub G."/>
        </authorList>
    </citation>
    <scope>NUCLEOTIDE SEQUENCE [LARGE SCALE GENOMIC DNA]</scope>
    <source>
        <strain evidence="11">CRIB-18</strain>
    </source>
</reference>
<proteinExistence type="inferred from homology"/>
<reference evidence="11" key="1">
    <citation type="submission" date="2013-12" db="EMBL/GenBank/DDBJ databases">
        <authorList>
            <person name="Linke B."/>
        </authorList>
    </citation>
    <scope>NUCLEOTIDE SEQUENCE [LARGE SCALE GENOMIC DNA]</scope>
    <source>
        <strain evidence="11">CRIB-18</strain>
    </source>
</reference>
<keyword evidence="7 11" id="KW-0449">Lipoprotein</keyword>
<dbReference type="Gene3D" id="3.30.70.1530">
    <property type="entry name" value="Hypothetical protein rpa1041"/>
    <property type="match status" value="1"/>
</dbReference>
<feature type="compositionally biased region" description="Acidic residues" evidence="8">
    <location>
        <begin position="329"/>
        <end position="351"/>
    </location>
</feature>
<evidence type="ECO:0000256" key="9">
    <source>
        <dbReference type="SAM" id="Phobius"/>
    </source>
</evidence>
<dbReference type="EMBL" id="CCEJ010000008">
    <property type="protein sequence ID" value="CDR34568.1"/>
    <property type="molecule type" value="Genomic_DNA"/>
</dbReference>
<comment type="subcellular location">
    <subcellularLocation>
        <location evidence="1">Cell outer membrane</location>
        <topology evidence="1">Lipid-anchor</topology>
    </subcellularLocation>
</comment>
<dbReference type="InterPro" id="IPR043427">
    <property type="entry name" value="YscJ/FliF"/>
</dbReference>
<dbReference type="GO" id="GO:0009306">
    <property type="term" value="P:protein secretion"/>
    <property type="evidence" value="ECO:0007669"/>
    <property type="project" value="InterPro"/>
</dbReference>
<dbReference type="Pfam" id="PF01514">
    <property type="entry name" value="YscJ_FliF"/>
    <property type="match status" value="1"/>
</dbReference>
<dbReference type="STRING" id="1437425.CSEC_1757"/>
<evidence type="ECO:0000259" key="10">
    <source>
        <dbReference type="Pfam" id="PF01514"/>
    </source>
</evidence>
<evidence type="ECO:0000256" key="1">
    <source>
        <dbReference type="ARBA" id="ARBA00004459"/>
    </source>
</evidence>
<keyword evidence="3" id="KW-0732">Signal</keyword>
<keyword evidence="5" id="KW-0564">Palmitate</keyword>
<feature type="domain" description="Flagellar M-ring N-terminal" evidence="10">
    <location>
        <begin position="35"/>
        <end position="215"/>
    </location>
</feature>
<sequence length="351" mass="38564">MLEQTKPYLYYFKKTALFIGILFLLPLFTGCEGRRTIVNGLDEREANEIIVYLATKGIDAQKVQAAEAGGGGAALVLWDISVKEPEAIQAMSSLNQAGLPRRRGQSLLGIFQNVGLVPTEMTEKIRYQAGLAEQIASTIRKIDGILDAEVQISFPEEDPLNPGSKKGEITSSVYVKHSGVLDDPNAHLANRIKRLVTSSITGLKFENVTLIPDRARYSEIPGGFSGVGEDEKQYVQVWGLVIAKESLNLFRIIFFTFSALTLIGLLFLIWLLWKIYPILQSHGGLKELLHLKPIKGGKKEGESEPRDDKEKAIKSAPAAKAGAPAQSEEAADSEADFEGEITFESDEDEEK</sequence>
<comment type="similarity">
    <text evidence="2">Belongs to the YscJ lipoprotein family.</text>
</comment>
<dbReference type="NCBIfam" id="TIGR02544">
    <property type="entry name" value="III_secr_YscJ"/>
    <property type="match status" value="1"/>
</dbReference>
<evidence type="ECO:0000256" key="4">
    <source>
        <dbReference type="ARBA" id="ARBA00023136"/>
    </source>
</evidence>
<dbReference type="PANTHER" id="PTHR30046:SF2">
    <property type="entry name" value="YOP PROTEINS TRANSLOCATION LIPOPROTEIN J"/>
    <property type="match status" value="1"/>
</dbReference>
<feature type="compositionally biased region" description="Basic and acidic residues" evidence="8">
    <location>
        <begin position="297"/>
        <end position="313"/>
    </location>
</feature>
<dbReference type="GO" id="GO:0009279">
    <property type="term" value="C:cell outer membrane"/>
    <property type="evidence" value="ECO:0007669"/>
    <property type="project" value="UniProtKB-SubCell"/>
</dbReference>
<comment type="caution">
    <text evidence="11">The sequence shown here is derived from an EMBL/GenBank/DDBJ whole genome shotgun (WGS) entry which is preliminary data.</text>
</comment>
<dbReference type="InterPro" id="IPR003282">
    <property type="entry name" value="T3SS_SctJ"/>
</dbReference>
<dbReference type="PROSITE" id="PS51257">
    <property type="entry name" value="PROKAR_LIPOPROTEIN"/>
    <property type="match status" value="1"/>
</dbReference>
<keyword evidence="9" id="KW-1133">Transmembrane helix</keyword>
<feature type="transmembrane region" description="Helical" evidence="9">
    <location>
        <begin position="252"/>
        <end position="273"/>
    </location>
</feature>
<dbReference type="OrthoDB" id="20369at2"/>
<dbReference type="eggNOG" id="COG4669">
    <property type="taxonomic scope" value="Bacteria"/>
</dbReference>
<evidence type="ECO:0000256" key="8">
    <source>
        <dbReference type="SAM" id="MobiDB-lite"/>
    </source>
</evidence>
<dbReference type="InterPro" id="IPR045851">
    <property type="entry name" value="AMP-bd_C_sf"/>
</dbReference>
<accession>A0A090D2Q3</accession>
<keyword evidence="9" id="KW-0812">Transmembrane</keyword>
<dbReference type="PANTHER" id="PTHR30046">
    <property type="entry name" value="FLAGELLAR M-RING PROTEIN"/>
    <property type="match status" value="1"/>
</dbReference>
<evidence type="ECO:0000256" key="7">
    <source>
        <dbReference type="ARBA" id="ARBA00023288"/>
    </source>
</evidence>
<keyword evidence="12" id="KW-1185">Reference proteome</keyword>
<organism evidence="11 12">
    <name type="scientific">Candidatus Criblamydia sequanensis CRIB-18</name>
    <dbReference type="NCBI Taxonomy" id="1437425"/>
    <lineage>
        <taxon>Bacteria</taxon>
        <taxon>Pseudomonadati</taxon>
        <taxon>Chlamydiota</taxon>
        <taxon>Chlamydiia</taxon>
        <taxon>Parachlamydiales</taxon>
        <taxon>Candidatus Criblamydiaceae</taxon>
        <taxon>Candidatus Criblamydia</taxon>
    </lineage>
</organism>
<feature type="region of interest" description="Disordered" evidence="8">
    <location>
        <begin position="296"/>
        <end position="351"/>
    </location>
</feature>
<name>A0A090D2Q3_9BACT</name>
<gene>
    <name evidence="11" type="primary">sctJ</name>
    <name evidence="11" type="ORF">CSEC_1757</name>
</gene>
<evidence type="ECO:0000256" key="5">
    <source>
        <dbReference type="ARBA" id="ARBA00023139"/>
    </source>
</evidence>
<feature type="compositionally biased region" description="Low complexity" evidence="8">
    <location>
        <begin position="314"/>
        <end position="328"/>
    </location>
</feature>
<evidence type="ECO:0000256" key="2">
    <source>
        <dbReference type="ARBA" id="ARBA00009509"/>
    </source>
</evidence>
<evidence type="ECO:0000313" key="11">
    <source>
        <dbReference type="EMBL" id="CDR34568.1"/>
    </source>
</evidence>